<dbReference type="EMBL" id="SAUZ01000008">
    <property type="protein sequence ID" value="RWR21769.1"/>
    <property type="molecule type" value="Genomic_DNA"/>
</dbReference>
<feature type="transmembrane region" description="Helical" evidence="5">
    <location>
        <begin position="48"/>
        <end position="68"/>
    </location>
</feature>
<proteinExistence type="predicted"/>
<evidence type="ECO:0000313" key="13">
    <source>
        <dbReference type="Proteomes" id="UP000285295"/>
    </source>
</evidence>
<protein>
    <submittedName>
        <fullName evidence="9">DUF1049 domain-containing protein</fullName>
    </submittedName>
</protein>
<reference evidence="11 12" key="1">
    <citation type="submission" date="2019-01" db="EMBL/GenBank/DDBJ databases">
        <title>Sinorhodobacter populi sp. nov. isolated from the symptomatic bark tissue of Populus euramericana canker.</title>
        <authorList>
            <person name="Xu G."/>
        </authorList>
    </citation>
    <scope>NUCLEOTIDE SEQUENCE [LARGE SCALE GENOMIC DNA]</scope>
    <source>
        <strain evidence="9 11">07D10-4-3</strain>
        <strain evidence="7 14">2D-5</strain>
        <strain evidence="10 13">D19-10-3-21</strain>
        <strain evidence="8 12">SK2B-1</strain>
    </source>
</reference>
<keyword evidence="3 5" id="KW-1133">Transmembrane helix</keyword>
<dbReference type="Proteomes" id="UP000284476">
    <property type="component" value="Unassembled WGS sequence"/>
</dbReference>
<accession>A0A443KFY2</accession>
<evidence type="ECO:0000313" key="9">
    <source>
        <dbReference type="EMBL" id="RWR30191.1"/>
    </source>
</evidence>
<keyword evidence="1" id="KW-1003">Cell membrane</keyword>
<evidence type="ECO:0000256" key="3">
    <source>
        <dbReference type="ARBA" id="ARBA00022989"/>
    </source>
</evidence>
<dbReference type="Proteomes" id="UP000285710">
    <property type="component" value="Unassembled WGS sequence"/>
</dbReference>
<dbReference type="Proteomes" id="UP000285295">
    <property type="component" value="Unassembled WGS sequence"/>
</dbReference>
<evidence type="ECO:0000256" key="1">
    <source>
        <dbReference type="ARBA" id="ARBA00022475"/>
    </source>
</evidence>
<keyword evidence="2 5" id="KW-0812">Transmembrane</keyword>
<accession>A0A443JMP2</accession>
<reference evidence="11 12" key="2">
    <citation type="submission" date="2019-01" db="EMBL/GenBank/DDBJ databases">
        <authorList>
            <person name="Li Y."/>
        </authorList>
    </citation>
    <scope>NUCLEOTIDE SEQUENCE [LARGE SCALE GENOMIC DNA]</scope>
    <source>
        <strain evidence="9 11">07D10-4-3</strain>
        <strain evidence="7 14">2D-5</strain>
        <strain evidence="10 13">D19-10-3-21</strain>
        <strain evidence="8 12">SK2B-1</strain>
    </source>
</reference>
<organism evidence="9 11">
    <name type="scientific">Paenirhodobacter populi</name>
    <dbReference type="NCBI Taxonomy" id="2306993"/>
    <lineage>
        <taxon>Bacteria</taxon>
        <taxon>Pseudomonadati</taxon>
        <taxon>Pseudomonadota</taxon>
        <taxon>Alphaproteobacteria</taxon>
        <taxon>Rhodobacterales</taxon>
        <taxon>Rhodobacter group</taxon>
        <taxon>Paenirhodobacter</taxon>
    </lineage>
</organism>
<keyword evidence="4 5" id="KW-0472">Membrane</keyword>
<evidence type="ECO:0000256" key="4">
    <source>
        <dbReference type="ARBA" id="ARBA00023136"/>
    </source>
</evidence>
<evidence type="ECO:0000313" key="11">
    <source>
        <dbReference type="Proteomes" id="UP000284451"/>
    </source>
</evidence>
<evidence type="ECO:0000259" key="6">
    <source>
        <dbReference type="Pfam" id="PF06305"/>
    </source>
</evidence>
<dbReference type="GO" id="GO:0005886">
    <property type="term" value="C:plasma membrane"/>
    <property type="evidence" value="ECO:0007669"/>
    <property type="project" value="InterPro"/>
</dbReference>
<keyword evidence="14" id="KW-1185">Reference proteome</keyword>
<dbReference type="EMBL" id="SAUX01000003">
    <property type="protein sequence ID" value="RWR31672.1"/>
    <property type="molecule type" value="Genomic_DNA"/>
</dbReference>
<accession>A0A443IVP2</accession>
<dbReference type="EMBL" id="SAUW01000009">
    <property type="protein sequence ID" value="RWR12140.1"/>
    <property type="molecule type" value="Genomic_DNA"/>
</dbReference>
<sequence length="120" mass="13323">MRLLRLLALALVAIALIVVSIANRETVTLHALPLEAGSFLGYSWSVQLPLFLVILGGILVGLLLGFVWEWARERRIRVTAVKAKREVAWLEGEVDRLKSKTEEKPKDEVLALLDKPAGRG</sequence>
<dbReference type="Proteomes" id="UP000284451">
    <property type="component" value="Unassembled WGS sequence"/>
</dbReference>
<gene>
    <name evidence="9" type="ORF">D2T29_13420</name>
    <name evidence="8" type="ORF">D2T30_08205</name>
    <name evidence="10" type="ORF">D2T31_04170</name>
    <name evidence="7" type="ORF">D2T33_10290</name>
</gene>
<dbReference type="Pfam" id="PF06305">
    <property type="entry name" value="LapA_dom"/>
    <property type="match status" value="1"/>
</dbReference>
<feature type="domain" description="Lipopolysaccharide assembly protein A" evidence="6">
    <location>
        <begin position="40"/>
        <end position="94"/>
    </location>
</feature>
<dbReference type="InterPro" id="IPR010445">
    <property type="entry name" value="LapA_dom"/>
</dbReference>
<evidence type="ECO:0000313" key="7">
    <source>
        <dbReference type="EMBL" id="RWR12140.1"/>
    </source>
</evidence>
<evidence type="ECO:0000313" key="14">
    <source>
        <dbReference type="Proteomes" id="UP000285710"/>
    </source>
</evidence>
<name>A0A443KBI6_9RHOB</name>
<evidence type="ECO:0000256" key="2">
    <source>
        <dbReference type="ARBA" id="ARBA00022692"/>
    </source>
</evidence>
<dbReference type="EMBL" id="SAUY01000017">
    <property type="protein sequence ID" value="RWR30191.1"/>
    <property type="molecule type" value="Genomic_DNA"/>
</dbReference>
<evidence type="ECO:0000313" key="8">
    <source>
        <dbReference type="EMBL" id="RWR21769.1"/>
    </source>
</evidence>
<accession>A0A443KBI6</accession>
<evidence type="ECO:0000313" key="10">
    <source>
        <dbReference type="EMBL" id="RWR31672.1"/>
    </source>
</evidence>
<dbReference type="OrthoDB" id="7689797at2"/>
<dbReference type="AlphaFoldDB" id="A0A443KBI6"/>
<evidence type="ECO:0000313" key="12">
    <source>
        <dbReference type="Proteomes" id="UP000284476"/>
    </source>
</evidence>
<comment type="caution">
    <text evidence="9">The sequence shown here is derived from an EMBL/GenBank/DDBJ whole genome shotgun (WGS) entry which is preliminary data.</text>
</comment>
<evidence type="ECO:0000256" key="5">
    <source>
        <dbReference type="SAM" id="Phobius"/>
    </source>
</evidence>